<feature type="domain" description="Heterokaryon incompatibility" evidence="1">
    <location>
        <begin position="26"/>
        <end position="120"/>
    </location>
</feature>
<dbReference type="PANTHER" id="PTHR10622:SF10">
    <property type="entry name" value="HET DOMAIN-CONTAINING PROTEIN"/>
    <property type="match status" value="1"/>
</dbReference>
<dbReference type="GeneID" id="70136509"/>
<dbReference type="Pfam" id="PF06985">
    <property type="entry name" value="HET"/>
    <property type="match status" value="1"/>
</dbReference>
<organism evidence="2 3">
    <name type="scientific">Truncatella angustata</name>
    <dbReference type="NCBI Taxonomy" id="152316"/>
    <lineage>
        <taxon>Eukaryota</taxon>
        <taxon>Fungi</taxon>
        <taxon>Dikarya</taxon>
        <taxon>Ascomycota</taxon>
        <taxon>Pezizomycotina</taxon>
        <taxon>Sordariomycetes</taxon>
        <taxon>Xylariomycetidae</taxon>
        <taxon>Amphisphaeriales</taxon>
        <taxon>Sporocadaceae</taxon>
        <taxon>Truncatella</taxon>
    </lineage>
</organism>
<dbReference type="EMBL" id="JAGPXC010000006">
    <property type="protein sequence ID" value="KAH6651619.1"/>
    <property type="molecule type" value="Genomic_DNA"/>
</dbReference>
<dbReference type="PANTHER" id="PTHR10622">
    <property type="entry name" value="HET DOMAIN-CONTAINING PROTEIN"/>
    <property type="match status" value="1"/>
</dbReference>
<dbReference type="OrthoDB" id="20872at2759"/>
<sequence length="427" mass="48503">MVMRLLDTETFEMVSGEQSTFKQEGYAILSHRWVGREITFEQIQNSASQLRGKAVQPTAQLAKIRGACDRAREQGLKWMWIDSCCINKASTVEESEAINSMFRWYRDAKLCITYLSDVRYSANGPRDDVFLTTEGRGPSVWFSRGWTLQELLAPRAMQFFDMDWRYMGTKFELADLLARITRIDVSYLTGEKHFGTACIASKMSWLASRETARVEDLAYSMLGIFNVVLTPQYGEGMGAFMRLQQLLLSTQTDESLFAWKLPKDQPLQTFAVPGGWEADEWGLLAPSPSCFWDSNRLTIVGKPLPRVHGGFMMTQQGLQVPIFDPGKARTLSAVVCPLWVLGPLVWCILVRSARAKDILFPLNCWRTGPQGGGAAVQLRLRRTVKRGVMLKRIRCHDLEYTYDIPSNSRAQRAEPHTVLQPQQSYLD</sequence>
<dbReference type="InterPro" id="IPR010730">
    <property type="entry name" value="HET"/>
</dbReference>
<dbReference type="AlphaFoldDB" id="A0A9P8UGD5"/>
<gene>
    <name evidence="2" type="ORF">BKA67DRAFT_660415</name>
</gene>
<keyword evidence="3" id="KW-1185">Reference proteome</keyword>
<evidence type="ECO:0000259" key="1">
    <source>
        <dbReference type="Pfam" id="PF06985"/>
    </source>
</evidence>
<comment type="caution">
    <text evidence="2">The sequence shown here is derived from an EMBL/GenBank/DDBJ whole genome shotgun (WGS) entry which is preliminary data.</text>
</comment>
<name>A0A9P8UGD5_9PEZI</name>
<accession>A0A9P8UGD5</accession>
<evidence type="ECO:0000313" key="2">
    <source>
        <dbReference type="EMBL" id="KAH6651619.1"/>
    </source>
</evidence>
<proteinExistence type="predicted"/>
<evidence type="ECO:0000313" key="3">
    <source>
        <dbReference type="Proteomes" id="UP000758603"/>
    </source>
</evidence>
<protein>
    <submittedName>
        <fullName evidence="2">Heterokaryon incompatibility protein-domain-containing protein</fullName>
    </submittedName>
</protein>
<reference evidence="2" key="1">
    <citation type="journal article" date="2021" name="Nat. Commun.">
        <title>Genetic determinants of endophytism in the Arabidopsis root mycobiome.</title>
        <authorList>
            <person name="Mesny F."/>
            <person name="Miyauchi S."/>
            <person name="Thiergart T."/>
            <person name="Pickel B."/>
            <person name="Atanasova L."/>
            <person name="Karlsson M."/>
            <person name="Huettel B."/>
            <person name="Barry K.W."/>
            <person name="Haridas S."/>
            <person name="Chen C."/>
            <person name="Bauer D."/>
            <person name="Andreopoulos W."/>
            <person name="Pangilinan J."/>
            <person name="LaButti K."/>
            <person name="Riley R."/>
            <person name="Lipzen A."/>
            <person name="Clum A."/>
            <person name="Drula E."/>
            <person name="Henrissat B."/>
            <person name="Kohler A."/>
            <person name="Grigoriev I.V."/>
            <person name="Martin F.M."/>
            <person name="Hacquard S."/>
        </authorList>
    </citation>
    <scope>NUCLEOTIDE SEQUENCE</scope>
    <source>
        <strain evidence="2">MPI-SDFR-AT-0073</strain>
    </source>
</reference>
<dbReference type="Proteomes" id="UP000758603">
    <property type="component" value="Unassembled WGS sequence"/>
</dbReference>
<dbReference type="RefSeq" id="XP_045955897.1">
    <property type="nucleotide sequence ID" value="XM_046107618.1"/>
</dbReference>